<dbReference type="AlphaFoldDB" id="A0AAV4FL01"/>
<dbReference type="SUPFAM" id="SSF56112">
    <property type="entry name" value="Protein kinase-like (PK-like)"/>
    <property type="match status" value="1"/>
</dbReference>
<name>A0AAV4FL01_9GAST</name>
<reference evidence="2 3" key="1">
    <citation type="journal article" date="2021" name="Elife">
        <title>Chloroplast acquisition without the gene transfer in kleptoplastic sea slugs, Plakobranchus ocellatus.</title>
        <authorList>
            <person name="Maeda T."/>
            <person name="Takahashi S."/>
            <person name="Yoshida T."/>
            <person name="Shimamura S."/>
            <person name="Takaki Y."/>
            <person name="Nagai Y."/>
            <person name="Toyoda A."/>
            <person name="Suzuki Y."/>
            <person name="Arimoto A."/>
            <person name="Ishii H."/>
            <person name="Satoh N."/>
            <person name="Nishiyama T."/>
            <person name="Hasebe M."/>
            <person name="Maruyama T."/>
            <person name="Minagawa J."/>
            <person name="Obokata J."/>
            <person name="Shigenobu S."/>
        </authorList>
    </citation>
    <scope>NUCLEOTIDE SEQUENCE [LARGE SCALE GENOMIC DNA]</scope>
</reference>
<dbReference type="EMBL" id="BMAT01004453">
    <property type="protein sequence ID" value="GFR73681.1"/>
    <property type="molecule type" value="Genomic_DNA"/>
</dbReference>
<feature type="region of interest" description="Disordered" evidence="1">
    <location>
        <begin position="81"/>
        <end position="140"/>
    </location>
</feature>
<organism evidence="2 3">
    <name type="scientific">Elysia marginata</name>
    <dbReference type="NCBI Taxonomy" id="1093978"/>
    <lineage>
        <taxon>Eukaryota</taxon>
        <taxon>Metazoa</taxon>
        <taxon>Spiralia</taxon>
        <taxon>Lophotrochozoa</taxon>
        <taxon>Mollusca</taxon>
        <taxon>Gastropoda</taxon>
        <taxon>Heterobranchia</taxon>
        <taxon>Euthyneura</taxon>
        <taxon>Panpulmonata</taxon>
        <taxon>Sacoglossa</taxon>
        <taxon>Placobranchoidea</taxon>
        <taxon>Plakobranchidae</taxon>
        <taxon>Elysia</taxon>
    </lineage>
</organism>
<gene>
    <name evidence="2" type="ORF">ElyMa_002143300</name>
</gene>
<dbReference type="Proteomes" id="UP000762676">
    <property type="component" value="Unassembled WGS sequence"/>
</dbReference>
<feature type="compositionally biased region" description="Polar residues" evidence="1">
    <location>
        <begin position="48"/>
        <end position="69"/>
    </location>
</feature>
<comment type="caution">
    <text evidence="2">The sequence shown here is derived from an EMBL/GenBank/DDBJ whole genome shotgun (WGS) entry which is preliminary data.</text>
</comment>
<evidence type="ECO:0000256" key="1">
    <source>
        <dbReference type="SAM" id="MobiDB-lite"/>
    </source>
</evidence>
<feature type="region of interest" description="Disordered" evidence="1">
    <location>
        <begin position="1"/>
        <end position="69"/>
    </location>
</feature>
<dbReference type="Gene3D" id="3.30.200.20">
    <property type="entry name" value="Phosphorylase Kinase, domain 1"/>
    <property type="match status" value="1"/>
</dbReference>
<accession>A0AAV4FL01</accession>
<protein>
    <recommendedName>
        <fullName evidence="4">Protein kinase domain-containing protein</fullName>
    </recommendedName>
</protein>
<feature type="compositionally biased region" description="Low complexity" evidence="1">
    <location>
        <begin position="81"/>
        <end position="107"/>
    </location>
</feature>
<evidence type="ECO:0008006" key="4">
    <source>
        <dbReference type="Google" id="ProtNLM"/>
    </source>
</evidence>
<sequence length="319" mass="33746">MHLYGEEHSATNDKGSECDNNKMANGGVDVRLRRQTPVSVKPPRLRLSATTTRPSSAGSTRKVNTSARSISVELQGSSWSACTKSSDASSSDNKNNNNAGDARAGNSLNETAANVVQHKSRSRSVSKISGSSSCGRRIKGRASRAGITSSTFTPTVSSVEARSGLGLGSTESLSKSVATGLSRSCENVRTAVFSAATFESGRPLIHHQRHNLKNRFQLLKTLGEGTYGKVKLAVEKSSGEQHGLSTRKHIKAVAIPCMTLNLATHPVDSGWCCVCLSVCHHQQGGGQDLSALRRSVLGFVRYEGVTPGADSTTSNLAFT</sequence>
<feature type="compositionally biased region" description="Basic and acidic residues" evidence="1">
    <location>
        <begin position="1"/>
        <end position="20"/>
    </location>
</feature>
<keyword evidence="3" id="KW-1185">Reference proteome</keyword>
<evidence type="ECO:0000313" key="3">
    <source>
        <dbReference type="Proteomes" id="UP000762676"/>
    </source>
</evidence>
<feature type="compositionally biased region" description="Low complexity" evidence="1">
    <location>
        <begin position="125"/>
        <end position="135"/>
    </location>
</feature>
<dbReference type="InterPro" id="IPR011009">
    <property type="entry name" value="Kinase-like_dom_sf"/>
</dbReference>
<evidence type="ECO:0000313" key="2">
    <source>
        <dbReference type="EMBL" id="GFR73681.1"/>
    </source>
</evidence>
<proteinExistence type="predicted"/>